<proteinExistence type="predicted"/>
<keyword evidence="2" id="KW-1185">Reference proteome</keyword>
<dbReference type="AlphaFoldDB" id="A0A2G5SDS9"/>
<protein>
    <submittedName>
        <fullName evidence="1">Uncharacterized protein</fullName>
    </submittedName>
</protein>
<accession>A0A2G5SDS9</accession>
<comment type="caution">
    <text evidence="1">The sequence shown here is derived from an EMBL/GenBank/DDBJ whole genome shotgun (WGS) entry which is preliminary data.</text>
</comment>
<dbReference type="Proteomes" id="UP000230233">
    <property type="component" value="Unassembled WGS sequence"/>
</dbReference>
<reference evidence="2" key="1">
    <citation type="submission" date="2017-10" db="EMBL/GenBank/DDBJ databases">
        <title>Rapid genome shrinkage in a self-fertile nematode reveals novel sperm competition proteins.</title>
        <authorList>
            <person name="Yin D."/>
            <person name="Schwarz E.M."/>
            <person name="Thomas C.G."/>
            <person name="Felde R.L."/>
            <person name="Korf I.F."/>
            <person name="Cutter A.D."/>
            <person name="Schartner C.M."/>
            <person name="Ralston E.J."/>
            <person name="Meyer B.J."/>
            <person name="Haag E.S."/>
        </authorList>
    </citation>
    <scope>NUCLEOTIDE SEQUENCE [LARGE SCALE GENOMIC DNA]</scope>
    <source>
        <strain evidence="2">JU1422</strain>
    </source>
</reference>
<sequence length="100" mass="11249">MAEKYHFYDGSTWITDSHVSHLVLHYGVTAIIAVEHKIIVSTFVLKCIIIINEVTFRLPFTGLIIKSSINMKATGVNSINNTCALLQAVLQTVFRESRKK</sequence>
<dbReference type="EMBL" id="PDUG01000015">
    <property type="protein sequence ID" value="PIC13083.1"/>
    <property type="molecule type" value="Genomic_DNA"/>
</dbReference>
<evidence type="ECO:0000313" key="1">
    <source>
        <dbReference type="EMBL" id="PIC13083.1"/>
    </source>
</evidence>
<evidence type="ECO:0000313" key="2">
    <source>
        <dbReference type="Proteomes" id="UP000230233"/>
    </source>
</evidence>
<name>A0A2G5SDS9_9PELO</name>
<gene>
    <name evidence="1" type="ORF">B9Z55_027963</name>
</gene>
<organism evidence="1 2">
    <name type="scientific">Caenorhabditis nigoni</name>
    <dbReference type="NCBI Taxonomy" id="1611254"/>
    <lineage>
        <taxon>Eukaryota</taxon>
        <taxon>Metazoa</taxon>
        <taxon>Ecdysozoa</taxon>
        <taxon>Nematoda</taxon>
        <taxon>Chromadorea</taxon>
        <taxon>Rhabditida</taxon>
        <taxon>Rhabditina</taxon>
        <taxon>Rhabditomorpha</taxon>
        <taxon>Rhabditoidea</taxon>
        <taxon>Rhabditidae</taxon>
        <taxon>Peloderinae</taxon>
        <taxon>Caenorhabditis</taxon>
    </lineage>
</organism>